<dbReference type="PANTHER" id="PTHR43685">
    <property type="entry name" value="GLYCOSYLTRANSFERASE"/>
    <property type="match status" value="1"/>
</dbReference>
<gene>
    <name evidence="2" type="ORF">CRI94_14990</name>
</gene>
<feature type="domain" description="Glycosyltransferase 2-like" evidence="1">
    <location>
        <begin position="12"/>
        <end position="136"/>
    </location>
</feature>
<comment type="caution">
    <text evidence="2">The sequence shown here is derived from an EMBL/GenBank/DDBJ whole genome shotgun (WGS) entry which is preliminary data.</text>
</comment>
<dbReference type="EMBL" id="PDEQ01000008">
    <property type="protein sequence ID" value="PEN12325.1"/>
    <property type="molecule type" value="Genomic_DNA"/>
</dbReference>
<sequence length="269" mass="31421">MPPSSLPKVSCLLVTADRPQLVKRALRCYANQTYENTELVVLDNGETPIQEVVESFDLDGDVVYRHVEREPDMWIGALRNQSLELATGKFVVPQWDDDDWSHPERVERQARVLQEGYDACTLQGTLMHVDSEEYFDHPFIGPLPDGVPPTIMHRRNANIRYPNLRRTSDTDFVNAWQKHRYKVLPIEEAYLYLRYSHGGNLWEQDHFLRRMRNTPKQLLLYAWHAYIRGDVFNHPRFRLTSKMEEAFELYLEDSIASGIFDADAIRAAK</sequence>
<dbReference type="Pfam" id="PF00535">
    <property type="entry name" value="Glycos_transf_2"/>
    <property type="match status" value="1"/>
</dbReference>
<dbReference type="CDD" id="cd00761">
    <property type="entry name" value="Glyco_tranf_GTA_type"/>
    <property type="match status" value="1"/>
</dbReference>
<dbReference type="InterPro" id="IPR029044">
    <property type="entry name" value="Nucleotide-diphossugar_trans"/>
</dbReference>
<accession>A0A2A8CVQ0</accession>
<dbReference type="Proteomes" id="UP000220102">
    <property type="component" value="Unassembled WGS sequence"/>
</dbReference>
<reference evidence="2 3" key="1">
    <citation type="submission" date="2017-10" db="EMBL/GenBank/DDBJ databases">
        <title>Draft genome of Longibacter Salinarum.</title>
        <authorList>
            <person name="Goh K.M."/>
            <person name="Shamsir M.S."/>
            <person name="Lim S.W."/>
        </authorList>
    </citation>
    <scope>NUCLEOTIDE SEQUENCE [LARGE SCALE GENOMIC DNA]</scope>
    <source>
        <strain evidence="2 3">KCTC 52045</strain>
    </source>
</reference>
<organism evidence="2 3">
    <name type="scientific">Longibacter salinarum</name>
    <dbReference type="NCBI Taxonomy" id="1850348"/>
    <lineage>
        <taxon>Bacteria</taxon>
        <taxon>Pseudomonadati</taxon>
        <taxon>Rhodothermota</taxon>
        <taxon>Rhodothermia</taxon>
        <taxon>Rhodothermales</taxon>
        <taxon>Salisaetaceae</taxon>
        <taxon>Longibacter</taxon>
    </lineage>
</organism>
<dbReference type="AlphaFoldDB" id="A0A2A8CVQ0"/>
<proteinExistence type="predicted"/>
<dbReference type="RefSeq" id="WP_098077623.1">
    <property type="nucleotide sequence ID" value="NZ_PDEQ01000008.1"/>
</dbReference>
<evidence type="ECO:0000313" key="3">
    <source>
        <dbReference type="Proteomes" id="UP000220102"/>
    </source>
</evidence>
<evidence type="ECO:0000313" key="2">
    <source>
        <dbReference type="EMBL" id="PEN12325.1"/>
    </source>
</evidence>
<protein>
    <submittedName>
        <fullName evidence="2">Glycosyl transferase family 2</fullName>
    </submittedName>
</protein>
<name>A0A2A8CVQ0_9BACT</name>
<dbReference type="SUPFAM" id="SSF53448">
    <property type="entry name" value="Nucleotide-diphospho-sugar transferases"/>
    <property type="match status" value="1"/>
</dbReference>
<keyword evidence="3" id="KW-1185">Reference proteome</keyword>
<dbReference type="OrthoDB" id="597270at2"/>
<dbReference type="PANTHER" id="PTHR43685:SF2">
    <property type="entry name" value="GLYCOSYLTRANSFERASE 2-LIKE DOMAIN-CONTAINING PROTEIN"/>
    <property type="match status" value="1"/>
</dbReference>
<dbReference type="Gene3D" id="3.90.550.10">
    <property type="entry name" value="Spore Coat Polysaccharide Biosynthesis Protein SpsA, Chain A"/>
    <property type="match status" value="1"/>
</dbReference>
<evidence type="ECO:0000259" key="1">
    <source>
        <dbReference type="Pfam" id="PF00535"/>
    </source>
</evidence>
<dbReference type="InterPro" id="IPR050834">
    <property type="entry name" value="Glycosyltransf_2"/>
</dbReference>
<dbReference type="GO" id="GO:0016740">
    <property type="term" value="F:transferase activity"/>
    <property type="evidence" value="ECO:0007669"/>
    <property type="project" value="UniProtKB-KW"/>
</dbReference>
<keyword evidence="2" id="KW-0808">Transferase</keyword>
<dbReference type="InterPro" id="IPR001173">
    <property type="entry name" value="Glyco_trans_2-like"/>
</dbReference>